<dbReference type="AlphaFoldDB" id="A0A9W6Z6W7"/>
<organism evidence="1 2">
    <name type="scientific">Triparma retinervis</name>
    <dbReference type="NCBI Taxonomy" id="2557542"/>
    <lineage>
        <taxon>Eukaryota</taxon>
        <taxon>Sar</taxon>
        <taxon>Stramenopiles</taxon>
        <taxon>Ochrophyta</taxon>
        <taxon>Bolidophyceae</taxon>
        <taxon>Parmales</taxon>
        <taxon>Triparmaceae</taxon>
        <taxon>Triparma</taxon>
    </lineage>
</organism>
<sequence length="167" mass="18636">MISGVKSRFTYLDDLASYTGISQVIIALHDTGLAVDAESFSGSPSNKPVSPPYPLDETSIRRHYTELGAESVVVRYVDSSEIDSFGSLSAIYSDPSLNLFPSDPVRLKRNMRMLALRSLAFSMVLDAKPDFDLLLFKREDNYFLDRGDLSVRNFGMFCRGERLESCG</sequence>
<accession>A0A9W6Z6W7</accession>
<dbReference type="EMBL" id="BRXZ01001791">
    <property type="protein sequence ID" value="GMH46521.1"/>
    <property type="molecule type" value="Genomic_DNA"/>
</dbReference>
<reference evidence="1" key="1">
    <citation type="submission" date="2022-07" db="EMBL/GenBank/DDBJ databases">
        <title>Genome analysis of Parmales, a sister group of diatoms, reveals the evolutionary specialization of diatoms from phago-mixotrophs to photoautotrophs.</title>
        <authorList>
            <person name="Ban H."/>
            <person name="Sato S."/>
            <person name="Yoshikawa S."/>
            <person name="Kazumasa Y."/>
            <person name="Nakamura Y."/>
            <person name="Ichinomiya M."/>
            <person name="Saitoh K."/>
            <person name="Sato N."/>
            <person name="Blanc-Mathieu R."/>
            <person name="Endo H."/>
            <person name="Kuwata A."/>
            <person name="Ogata H."/>
        </authorList>
    </citation>
    <scope>NUCLEOTIDE SEQUENCE</scope>
</reference>
<dbReference type="Proteomes" id="UP001165082">
    <property type="component" value="Unassembled WGS sequence"/>
</dbReference>
<keyword evidence="2" id="KW-1185">Reference proteome</keyword>
<evidence type="ECO:0000313" key="2">
    <source>
        <dbReference type="Proteomes" id="UP001165082"/>
    </source>
</evidence>
<proteinExistence type="predicted"/>
<gene>
    <name evidence="1" type="ORF">TrRE_jg12054</name>
</gene>
<evidence type="ECO:0000313" key="1">
    <source>
        <dbReference type="EMBL" id="GMH46521.1"/>
    </source>
</evidence>
<comment type="caution">
    <text evidence="1">The sequence shown here is derived from an EMBL/GenBank/DDBJ whole genome shotgun (WGS) entry which is preliminary data.</text>
</comment>
<protein>
    <submittedName>
        <fullName evidence="1">Uncharacterized protein</fullName>
    </submittedName>
</protein>
<name>A0A9W6Z6W7_9STRA</name>